<evidence type="ECO:0000313" key="2">
    <source>
        <dbReference type="WBParaSite" id="Minc3s00627g15299"/>
    </source>
</evidence>
<protein>
    <submittedName>
        <fullName evidence="2">Uncharacterized protein</fullName>
    </submittedName>
</protein>
<reference evidence="2" key="1">
    <citation type="submission" date="2022-11" db="UniProtKB">
        <authorList>
            <consortium name="WormBaseParasite"/>
        </authorList>
    </citation>
    <scope>IDENTIFICATION</scope>
</reference>
<proteinExistence type="predicted"/>
<dbReference type="Proteomes" id="UP000887563">
    <property type="component" value="Unplaced"/>
</dbReference>
<evidence type="ECO:0000313" key="1">
    <source>
        <dbReference type="Proteomes" id="UP000887563"/>
    </source>
</evidence>
<dbReference type="WBParaSite" id="Minc3s00627g15299">
    <property type="protein sequence ID" value="Minc3s00627g15299"/>
    <property type="gene ID" value="Minc3s00627g15299"/>
</dbReference>
<keyword evidence="1" id="KW-1185">Reference proteome</keyword>
<organism evidence="1 2">
    <name type="scientific">Meloidogyne incognita</name>
    <name type="common">Southern root-knot nematode worm</name>
    <name type="synonym">Oxyuris incognita</name>
    <dbReference type="NCBI Taxonomy" id="6306"/>
    <lineage>
        <taxon>Eukaryota</taxon>
        <taxon>Metazoa</taxon>
        <taxon>Ecdysozoa</taxon>
        <taxon>Nematoda</taxon>
        <taxon>Chromadorea</taxon>
        <taxon>Rhabditida</taxon>
        <taxon>Tylenchina</taxon>
        <taxon>Tylenchomorpha</taxon>
        <taxon>Tylenchoidea</taxon>
        <taxon>Meloidogynidae</taxon>
        <taxon>Meloidogyninae</taxon>
        <taxon>Meloidogyne</taxon>
        <taxon>Meloidogyne incognita group</taxon>
    </lineage>
</organism>
<accession>A0A914LLX3</accession>
<dbReference type="AlphaFoldDB" id="A0A914LLX3"/>
<name>A0A914LLX3_MELIC</name>
<sequence>MAIFKSVEKNPSHILYQLLHSLHYPHLPSHIFHIITLKATTTTTISLLQYFYPPNLIKIIFFHHQIQPLHISLLLFLIDTTQKLWLEVLKILGTQTDTSSGTTVDIVDRAPFYVGAGGRLPIGEPKMSSLEKLISDVAKRFLNSGMNKIN</sequence>